<evidence type="ECO:0000313" key="2">
    <source>
        <dbReference type="EMBL" id="CAA2105817.1"/>
    </source>
</evidence>
<dbReference type="PANTHER" id="PTHR43102">
    <property type="entry name" value="SLR1143 PROTEIN"/>
    <property type="match status" value="1"/>
</dbReference>
<dbReference type="AlphaFoldDB" id="A0A679JAX2"/>
<name>A0A679JAX2_VARPD</name>
<dbReference type="InterPro" id="IPR029016">
    <property type="entry name" value="GAF-like_dom_sf"/>
</dbReference>
<feature type="domain" description="GAF" evidence="1">
    <location>
        <begin position="19"/>
        <end position="162"/>
    </location>
</feature>
<dbReference type="InterPro" id="IPR003018">
    <property type="entry name" value="GAF"/>
</dbReference>
<dbReference type="Gene3D" id="3.30.450.40">
    <property type="match status" value="1"/>
</dbReference>
<dbReference type="PANTHER" id="PTHR43102:SF2">
    <property type="entry name" value="GAF DOMAIN-CONTAINING PROTEIN"/>
    <property type="match status" value="1"/>
</dbReference>
<sequence>MTEITRLAELRRVAILDTSEEAAYDEITRLAAQMCGTPIALISLIDERRQWFKSRVGLNAAQTPREHAFCAYAIQVPDQVMVVNDALADERFKANPLVTGDPSIRFYAGAPLVMRNGEALGTVCVIDTRPREISPEALEQLRFLAQQVVTRLEERALDEQAQDEGSRG</sequence>
<accession>A0A679JAX2</accession>
<protein>
    <recommendedName>
        <fullName evidence="1">GAF domain-containing protein</fullName>
    </recommendedName>
</protein>
<dbReference type="SUPFAM" id="SSF55781">
    <property type="entry name" value="GAF domain-like"/>
    <property type="match status" value="1"/>
</dbReference>
<evidence type="ECO:0000259" key="1">
    <source>
        <dbReference type="SMART" id="SM00065"/>
    </source>
</evidence>
<dbReference type="Pfam" id="PF01590">
    <property type="entry name" value="GAF"/>
    <property type="match status" value="1"/>
</dbReference>
<dbReference type="SMART" id="SM00065">
    <property type="entry name" value="GAF"/>
    <property type="match status" value="1"/>
</dbReference>
<dbReference type="RefSeq" id="WP_339091023.1">
    <property type="nucleotide sequence ID" value="NZ_LR743507.1"/>
</dbReference>
<reference evidence="2" key="1">
    <citation type="submission" date="2019-12" db="EMBL/GenBank/DDBJ databases">
        <authorList>
            <person name="Cremers G."/>
        </authorList>
    </citation>
    <scope>NUCLEOTIDE SEQUENCE</scope>
    <source>
        <strain evidence="2">Vvax</strain>
    </source>
</reference>
<gene>
    <name evidence="2" type="ORF">VVAX_03441</name>
</gene>
<proteinExistence type="predicted"/>
<dbReference type="EMBL" id="LR743507">
    <property type="protein sequence ID" value="CAA2105817.1"/>
    <property type="molecule type" value="Genomic_DNA"/>
</dbReference>
<organism evidence="2">
    <name type="scientific">Variovorax paradoxus</name>
    <dbReference type="NCBI Taxonomy" id="34073"/>
    <lineage>
        <taxon>Bacteria</taxon>
        <taxon>Pseudomonadati</taxon>
        <taxon>Pseudomonadota</taxon>
        <taxon>Betaproteobacteria</taxon>
        <taxon>Burkholderiales</taxon>
        <taxon>Comamonadaceae</taxon>
        <taxon>Variovorax</taxon>
    </lineage>
</organism>